<dbReference type="EMBL" id="KZ293437">
    <property type="protein sequence ID" value="PBK67344.1"/>
    <property type="molecule type" value="Genomic_DNA"/>
</dbReference>
<evidence type="ECO:0000256" key="1">
    <source>
        <dbReference type="SAM" id="Coils"/>
    </source>
</evidence>
<sequence>MGNYKAAQEATALTNLMNNNFRNLQECSNMMKTTVDSQNTNGEAVNKQLQELKQSIATLQAKLANQHIIVKPMADETHNKMNKQLEKDLVSEMNEALATMATSVKDTLCVMPDNIMVIGAHKIANSRVAYMFNSDNAATWLCTPGALENIQRTAGDEMAASLQLNNVIVLFALTTIDIRDNVTYDGNSIAAWKIIDAMLREYLAKQ</sequence>
<evidence type="ECO:0000313" key="3">
    <source>
        <dbReference type="Proteomes" id="UP000218334"/>
    </source>
</evidence>
<accession>A0A2H3BEL8</accession>
<feature type="coiled-coil region" evidence="1">
    <location>
        <begin position="42"/>
        <end position="69"/>
    </location>
</feature>
<keyword evidence="1" id="KW-0175">Coiled coil</keyword>
<dbReference type="AlphaFoldDB" id="A0A2H3BEL8"/>
<dbReference type="Proteomes" id="UP000218334">
    <property type="component" value="Unassembled WGS sequence"/>
</dbReference>
<name>A0A2H3BEL8_9AGAR</name>
<proteinExistence type="predicted"/>
<gene>
    <name evidence="2" type="ORF">ARMSODRAFT_977012</name>
</gene>
<reference evidence="3" key="1">
    <citation type="journal article" date="2017" name="Nat. Ecol. Evol.">
        <title>Genome expansion and lineage-specific genetic innovations in the forest pathogenic fungi Armillaria.</title>
        <authorList>
            <person name="Sipos G."/>
            <person name="Prasanna A.N."/>
            <person name="Walter M.C."/>
            <person name="O'Connor E."/>
            <person name="Balint B."/>
            <person name="Krizsan K."/>
            <person name="Kiss B."/>
            <person name="Hess J."/>
            <person name="Varga T."/>
            <person name="Slot J."/>
            <person name="Riley R."/>
            <person name="Boka B."/>
            <person name="Rigling D."/>
            <person name="Barry K."/>
            <person name="Lee J."/>
            <person name="Mihaltcheva S."/>
            <person name="LaButti K."/>
            <person name="Lipzen A."/>
            <person name="Waldron R."/>
            <person name="Moloney N.M."/>
            <person name="Sperisen C."/>
            <person name="Kredics L."/>
            <person name="Vagvoelgyi C."/>
            <person name="Patrignani A."/>
            <person name="Fitzpatrick D."/>
            <person name="Nagy I."/>
            <person name="Doyle S."/>
            <person name="Anderson J.B."/>
            <person name="Grigoriev I.V."/>
            <person name="Gueldener U."/>
            <person name="Muensterkoetter M."/>
            <person name="Nagy L.G."/>
        </authorList>
    </citation>
    <scope>NUCLEOTIDE SEQUENCE [LARGE SCALE GENOMIC DNA]</scope>
    <source>
        <strain evidence="3">28-4</strain>
    </source>
</reference>
<evidence type="ECO:0000313" key="2">
    <source>
        <dbReference type="EMBL" id="PBK67344.1"/>
    </source>
</evidence>
<keyword evidence="3" id="KW-1185">Reference proteome</keyword>
<protein>
    <submittedName>
        <fullName evidence="2">Uncharacterized protein</fullName>
    </submittedName>
</protein>
<organism evidence="2 3">
    <name type="scientific">Armillaria solidipes</name>
    <dbReference type="NCBI Taxonomy" id="1076256"/>
    <lineage>
        <taxon>Eukaryota</taxon>
        <taxon>Fungi</taxon>
        <taxon>Dikarya</taxon>
        <taxon>Basidiomycota</taxon>
        <taxon>Agaricomycotina</taxon>
        <taxon>Agaricomycetes</taxon>
        <taxon>Agaricomycetidae</taxon>
        <taxon>Agaricales</taxon>
        <taxon>Marasmiineae</taxon>
        <taxon>Physalacriaceae</taxon>
        <taxon>Armillaria</taxon>
    </lineage>
</organism>